<evidence type="ECO:0000256" key="6">
    <source>
        <dbReference type="SAM" id="MobiDB-lite"/>
    </source>
</evidence>
<keyword evidence="4" id="KW-0521">NADP</keyword>
<evidence type="ECO:0000256" key="4">
    <source>
        <dbReference type="ARBA" id="ARBA00022857"/>
    </source>
</evidence>
<evidence type="ECO:0000256" key="2">
    <source>
        <dbReference type="ARBA" id="ARBA00022630"/>
    </source>
</evidence>
<evidence type="ECO:0000256" key="5">
    <source>
        <dbReference type="ARBA" id="ARBA00023002"/>
    </source>
</evidence>
<dbReference type="InterPro" id="IPR013785">
    <property type="entry name" value="Aldolase_TIM"/>
</dbReference>
<dbReference type="Gene3D" id="3.20.20.70">
    <property type="entry name" value="Aldolase class I"/>
    <property type="match status" value="1"/>
</dbReference>
<evidence type="ECO:0000256" key="1">
    <source>
        <dbReference type="ARBA" id="ARBA00001917"/>
    </source>
</evidence>
<evidence type="ECO:0000313" key="8">
    <source>
        <dbReference type="EMBL" id="SFO52123.1"/>
    </source>
</evidence>
<dbReference type="Proteomes" id="UP000199236">
    <property type="component" value="Unassembled WGS sequence"/>
</dbReference>
<organism evidence="8 9">
    <name type="scientific">Cohaesibacter marisflavi</name>
    <dbReference type="NCBI Taxonomy" id="655353"/>
    <lineage>
        <taxon>Bacteria</taxon>
        <taxon>Pseudomonadati</taxon>
        <taxon>Pseudomonadota</taxon>
        <taxon>Alphaproteobacteria</taxon>
        <taxon>Hyphomicrobiales</taxon>
        <taxon>Cohaesibacteraceae</taxon>
    </lineage>
</organism>
<dbReference type="AlphaFoldDB" id="A0A1I5HV26"/>
<dbReference type="EMBL" id="FOVR01000007">
    <property type="protein sequence ID" value="SFO52123.1"/>
    <property type="molecule type" value="Genomic_DNA"/>
</dbReference>
<dbReference type="FunFam" id="3.20.20.70:FF:000262">
    <property type="entry name" value="NADH:flavin oxidoreductase"/>
    <property type="match status" value="1"/>
</dbReference>
<dbReference type="CDD" id="cd04747">
    <property type="entry name" value="OYE_like_5_FMN"/>
    <property type="match status" value="1"/>
</dbReference>
<name>A0A1I5HV26_9HYPH</name>
<dbReference type="STRING" id="655353.SAMN04488056_107150"/>
<dbReference type="Pfam" id="PF00724">
    <property type="entry name" value="Oxidored_FMN"/>
    <property type="match status" value="1"/>
</dbReference>
<protein>
    <submittedName>
        <fullName evidence="8">2,4-dienoyl-CoA reductase</fullName>
    </submittedName>
</protein>
<dbReference type="InterPro" id="IPR001155">
    <property type="entry name" value="OxRdtase_FMN_N"/>
</dbReference>
<evidence type="ECO:0000313" key="9">
    <source>
        <dbReference type="Proteomes" id="UP000199236"/>
    </source>
</evidence>
<dbReference type="GO" id="GO:0010181">
    <property type="term" value="F:FMN binding"/>
    <property type="evidence" value="ECO:0007669"/>
    <property type="project" value="InterPro"/>
</dbReference>
<evidence type="ECO:0000256" key="3">
    <source>
        <dbReference type="ARBA" id="ARBA00022643"/>
    </source>
</evidence>
<comment type="cofactor">
    <cofactor evidence="1">
        <name>FMN</name>
        <dbReference type="ChEBI" id="CHEBI:58210"/>
    </cofactor>
</comment>
<evidence type="ECO:0000259" key="7">
    <source>
        <dbReference type="Pfam" id="PF00724"/>
    </source>
</evidence>
<keyword evidence="9" id="KW-1185">Reference proteome</keyword>
<dbReference type="GO" id="GO:0050661">
    <property type="term" value="F:NADP binding"/>
    <property type="evidence" value="ECO:0007669"/>
    <property type="project" value="InterPro"/>
</dbReference>
<dbReference type="InterPro" id="IPR044152">
    <property type="entry name" value="YqjM-like"/>
</dbReference>
<sequence length="396" mass="43111">MEEVRFPVALFLPQRLSNPTDSYDTMTDIDTSSLFRPFSMGSLNLKNRIVMAPMTRNFAPEGVPNEKNAEYYRRRAEGEVGLILSEGTVIDRPASRNQPHIPFFHGKDALAGWQKVIDAVHDAGGAMGPQIWHTGSTRSGDWDPGAPVESPSGLVGPGDPRGNTMSDADIADTIAAYAASAKSAKDLGFDVAELHGAHGYLIDQFFWEGTNKRTDAWGGDSLLDRSRFALEVVKACRAAIGPAFPLILRISQWKQQDYTAKLAKSPAEMESWLTALADAGVDIFHCSQRRFWEPEFPDADGEDGLNFAGWAKKLTGKPTISVGSVGLSTDFLSSFGGEDATMTGLEKLIGRMERDEFDLIAVGRALISDAAWAAKVRTNRIDAISSFERAHLATLA</sequence>
<dbReference type="SUPFAM" id="SSF51395">
    <property type="entry name" value="FMN-linked oxidoreductases"/>
    <property type="match status" value="1"/>
</dbReference>
<feature type="domain" description="NADH:flavin oxidoreductase/NADH oxidase N-terminal" evidence="7">
    <location>
        <begin position="33"/>
        <end position="381"/>
    </location>
</feature>
<reference evidence="8 9" key="1">
    <citation type="submission" date="2016-10" db="EMBL/GenBank/DDBJ databases">
        <authorList>
            <person name="de Groot N.N."/>
        </authorList>
    </citation>
    <scope>NUCLEOTIDE SEQUENCE [LARGE SCALE GENOMIC DNA]</scope>
    <source>
        <strain evidence="8 9">CGMCC 1.9157</strain>
    </source>
</reference>
<dbReference type="PANTHER" id="PTHR43303:SF4">
    <property type="entry name" value="NADPH DEHYDROGENASE C23G7.10C-RELATED"/>
    <property type="match status" value="1"/>
</dbReference>
<keyword evidence="5" id="KW-0560">Oxidoreductase</keyword>
<accession>A0A1I5HV26</accession>
<dbReference type="PANTHER" id="PTHR43303">
    <property type="entry name" value="NADPH DEHYDROGENASE C23G7.10C-RELATED"/>
    <property type="match status" value="1"/>
</dbReference>
<keyword evidence="2" id="KW-0285">Flavoprotein</keyword>
<keyword evidence="3" id="KW-0288">FMN</keyword>
<proteinExistence type="predicted"/>
<dbReference type="GO" id="GO:0003959">
    <property type="term" value="F:NADPH dehydrogenase activity"/>
    <property type="evidence" value="ECO:0007669"/>
    <property type="project" value="InterPro"/>
</dbReference>
<gene>
    <name evidence="8" type="ORF">SAMN04488056_107150</name>
</gene>
<feature type="region of interest" description="Disordered" evidence="6">
    <location>
        <begin position="134"/>
        <end position="160"/>
    </location>
</feature>